<proteinExistence type="predicted"/>
<evidence type="ECO:0000313" key="3">
    <source>
        <dbReference type="Proteomes" id="UP000680304"/>
    </source>
</evidence>
<keyword evidence="1" id="KW-0479">Metal-binding</keyword>
<dbReference type="InterPro" id="IPR013785">
    <property type="entry name" value="Aldolase_TIM"/>
</dbReference>
<keyword evidence="1" id="KW-0004">4Fe-4S</keyword>
<keyword evidence="1" id="KW-0411">Iron-sulfur</keyword>
<keyword evidence="1" id="KW-0408">Iron</keyword>
<dbReference type="Proteomes" id="UP000680304">
    <property type="component" value="Unassembled WGS sequence"/>
</dbReference>
<accession>A0ABQ4ND11</accession>
<dbReference type="SUPFAM" id="SSF102114">
    <property type="entry name" value="Radical SAM enzymes"/>
    <property type="match status" value="1"/>
</dbReference>
<name>A0ABQ4ND11_9BACL</name>
<dbReference type="InterPro" id="IPR017742">
    <property type="entry name" value="Deazaguanine_synth"/>
</dbReference>
<reference evidence="2 3" key="1">
    <citation type="submission" date="2021-04" db="EMBL/GenBank/DDBJ databases">
        <title>Draft genome sequence of Paenibacillus cisolokensis, LC2-13A.</title>
        <authorList>
            <person name="Uke A."/>
            <person name="Chhe C."/>
            <person name="Baramee S."/>
            <person name="Kosugi A."/>
        </authorList>
    </citation>
    <scope>NUCLEOTIDE SEQUENCE [LARGE SCALE GENOMIC DNA]</scope>
    <source>
        <strain evidence="2 3">LC2-13A</strain>
    </source>
</reference>
<dbReference type="EMBL" id="BOVJ01000149">
    <property type="protein sequence ID" value="GIQ65761.1"/>
    <property type="molecule type" value="Genomic_DNA"/>
</dbReference>
<dbReference type="NCBIfam" id="TIGR03365">
    <property type="entry name" value="Bsubt_queE"/>
    <property type="match status" value="1"/>
</dbReference>
<dbReference type="Gene3D" id="3.20.20.70">
    <property type="entry name" value="Aldolase class I"/>
    <property type="match status" value="1"/>
</dbReference>
<gene>
    <name evidence="2" type="primary">queE</name>
    <name evidence="2" type="ORF">PACILC2_43290</name>
</gene>
<keyword evidence="3" id="KW-1185">Reference proteome</keyword>
<protein>
    <submittedName>
        <fullName evidence="2">7-carboxy-7-deazaguanine synthase</fullName>
    </submittedName>
</protein>
<organism evidence="2 3">
    <name type="scientific">Paenibacillus cisolokensis</name>
    <dbReference type="NCBI Taxonomy" id="1658519"/>
    <lineage>
        <taxon>Bacteria</taxon>
        <taxon>Bacillati</taxon>
        <taxon>Bacillota</taxon>
        <taxon>Bacilli</taxon>
        <taxon>Bacillales</taxon>
        <taxon>Paenibacillaceae</taxon>
        <taxon>Paenibacillus</taxon>
    </lineage>
</organism>
<evidence type="ECO:0000256" key="1">
    <source>
        <dbReference type="ARBA" id="ARBA00022485"/>
    </source>
</evidence>
<evidence type="ECO:0000313" key="2">
    <source>
        <dbReference type="EMBL" id="GIQ65761.1"/>
    </source>
</evidence>
<dbReference type="InterPro" id="IPR058240">
    <property type="entry name" value="rSAM_sf"/>
</dbReference>
<sequence length="184" mass="20135">MTPEAIYAELRSLGGDRFSHVTLSGGNPALLPSLGGLVALLKANGIRTAVETQGSRWQDWLAEVDEVTLSPKPPSSRMETDWQSLDGIVSRLQTGAGAFSLKVVVFDDVDLAYAERVRRRYEGVPMFVQVGNPDVRTDDAAGHAAMLLRRYEWLIGRVADSPALNDARVLPQLHALVWGNRRGV</sequence>
<dbReference type="PANTHER" id="PTHR42836">
    <property type="entry name" value="7-CARBOXY-7-DEAZAGUANINE SYNTHASE"/>
    <property type="match status" value="1"/>
</dbReference>
<dbReference type="PANTHER" id="PTHR42836:SF1">
    <property type="entry name" value="7-CARBOXY-7-DEAZAGUANINE SYNTHASE"/>
    <property type="match status" value="1"/>
</dbReference>
<comment type="caution">
    <text evidence="2">The sequence shown here is derived from an EMBL/GenBank/DDBJ whole genome shotgun (WGS) entry which is preliminary data.</text>
</comment>